<dbReference type="Proteomes" id="UP000008311">
    <property type="component" value="Unassembled WGS sequence"/>
</dbReference>
<name>B9RQ38_RICCO</name>
<dbReference type="EMBL" id="EQ973800">
    <property type="protein sequence ID" value="EEF46526.1"/>
    <property type="molecule type" value="Genomic_DNA"/>
</dbReference>
<accession>B9RQ38</accession>
<organism evidence="1 2">
    <name type="scientific">Ricinus communis</name>
    <name type="common">Castor bean</name>
    <dbReference type="NCBI Taxonomy" id="3988"/>
    <lineage>
        <taxon>Eukaryota</taxon>
        <taxon>Viridiplantae</taxon>
        <taxon>Streptophyta</taxon>
        <taxon>Embryophyta</taxon>
        <taxon>Tracheophyta</taxon>
        <taxon>Spermatophyta</taxon>
        <taxon>Magnoliopsida</taxon>
        <taxon>eudicotyledons</taxon>
        <taxon>Gunneridae</taxon>
        <taxon>Pentapetalae</taxon>
        <taxon>rosids</taxon>
        <taxon>fabids</taxon>
        <taxon>Malpighiales</taxon>
        <taxon>Euphorbiaceae</taxon>
        <taxon>Acalyphoideae</taxon>
        <taxon>Acalypheae</taxon>
        <taxon>Ricinus</taxon>
    </lineage>
</organism>
<dbReference type="InParanoid" id="B9RQ38"/>
<protein>
    <recommendedName>
        <fullName evidence="3">Reverse transcriptase zinc-binding domain-containing protein</fullName>
    </recommendedName>
</protein>
<dbReference type="eggNOG" id="KOG1075">
    <property type="taxonomic scope" value="Eukaryota"/>
</dbReference>
<reference evidence="2" key="1">
    <citation type="journal article" date="2010" name="Nat. Biotechnol.">
        <title>Draft genome sequence of the oilseed species Ricinus communis.</title>
        <authorList>
            <person name="Chan A.P."/>
            <person name="Crabtree J."/>
            <person name="Zhao Q."/>
            <person name="Lorenzi H."/>
            <person name="Orvis J."/>
            <person name="Puiu D."/>
            <person name="Melake-Berhan A."/>
            <person name="Jones K.M."/>
            <person name="Redman J."/>
            <person name="Chen G."/>
            <person name="Cahoon E.B."/>
            <person name="Gedil M."/>
            <person name="Stanke M."/>
            <person name="Haas B.J."/>
            <person name="Wortman J.R."/>
            <person name="Fraser-Liggett C.M."/>
            <person name="Ravel J."/>
            <person name="Rabinowicz P.D."/>
        </authorList>
    </citation>
    <scope>NUCLEOTIDE SEQUENCE [LARGE SCALE GENOMIC DNA]</scope>
    <source>
        <strain evidence="2">cv. Hale</strain>
    </source>
</reference>
<evidence type="ECO:0000313" key="1">
    <source>
        <dbReference type="EMBL" id="EEF46526.1"/>
    </source>
</evidence>
<dbReference type="AlphaFoldDB" id="B9RQ38"/>
<proteinExistence type="predicted"/>
<sequence length="106" mass="12580">MTQGGREMRKSFCGNMNTQIARFWWESCKEKEGIKWERWAHMMKSKYLGGCGFKDFDLFNQAMLAKQVWRAIRIPNALWVRLIRGKYISNGDILKARKVIMRGRFA</sequence>
<keyword evidence="2" id="KW-1185">Reference proteome</keyword>
<evidence type="ECO:0008006" key="3">
    <source>
        <dbReference type="Google" id="ProtNLM"/>
    </source>
</evidence>
<evidence type="ECO:0000313" key="2">
    <source>
        <dbReference type="Proteomes" id="UP000008311"/>
    </source>
</evidence>
<gene>
    <name evidence="1" type="ORF">RCOM_0953380</name>
</gene>